<dbReference type="GO" id="GO:0030973">
    <property type="term" value="F:molybdate ion binding"/>
    <property type="evidence" value="ECO:0007669"/>
    <property type="project" value="TreeGrafter"/>
</dbReference>
<accession>A0A6J6UVC0</accession>
<sequence>MPSTQTNHSRPASATGSHPFVARPTVLLAALLTALLAGLLATSCSSTAKSNSAAANSAASSSSGGAQPVVSGKILVSAASSLTLAFTQISEEFMKAYPEAEITLNFGSSGQLATQIEQGAPTDLAAFADAAPMRELAQAGLIVQPAQVFARNQLTLVTKSAAKSPISSLSDLGDPLALGKLGTVSLCEKTAPCGKYAEQALLAAGVSIPESKITRGADARSTLRAVTEGDADVAIVYATDALAAAAEPRTASRIDSVPIPEEFNITSTYVMAETTQASNNTVASNKAVAQAFMQYVLSHSGQDLLSEAGFLSP</sequence>
<gene>
    <name evidence="3" type="ORF">UFOPK2766_02343</name>
</gene>
<dbReference type="InterPro" id="IPR005950">
    <property type="entry name" value="ModA"/>
</dbReference>
<dbReference type="NCBIfam" id="TIGR01256">
    <property type="entry name" value="modA"/>
    <property type="match status" value="1"/>
</dbReference>
<keyword evidence="2" id="KW-0732">Signal</keyword>
<dbReference type="InterPro" id="IPR050682">
    <property type="entry name" value="ModA/WtpA"/>
</dbReference>
<dbReference type="GO" id="GO:0046872">
    <property type="term" value="F:metal ion binding"/>
    <property type="evidence" value="ECO:0007669"/>
    <property type="project" value="UniProtKB-KW"/>
</dbReference>
<dbReference type="AlphaFoldDB" id="A0A6J6UVC0"/>
<proteinExistence type="predicted"/>
<name>A0A6J6UVC0_9ZZZZ</name>
<reference evidence="3" key="1">
    <citation type="submission" date="2020-05" db="EMBL/GenBank/DDBJ databases">
        <authorList>
            <person name="Chiriac C."/>
            <person name="Salcher M."/>
            <person name="Ghai R."/>
            <person name="Kavagutti S V."/>
        </authorList>
    </citation>
    <scope>NUCLEOTIDE SEQUENCE</scope>
</reference>
<dbReference type="Pfam" id="PF13531">
    <property type="entry name" value="SBP_bac_11"/>
    <property type="match status" value="1"/>
</dbReference>
<dbReference type="SUPFAM" id="SSF53850">
    <property type="entry name" value="Periplasmic binding protein-like II"/>
    <property type="match status" value="1"/>
</dbReference>
<dbReference type="GO" id="GO:0015689">
    <property type="term" value="P:molybdate ion transport"/>
    <property type="evidence" value="ECO:0007669"/>
    <property type="project" value="InterPro"/>
</dbReference>
<protein>
    <submittedName>
        <fullName evidence="3">Unannotated protein</fullName>
    </submittedName>
</protein>
<dbReference type="Gene3D" id="3.40.190.10">
    <property type="entry name" value="Periplasmic binding protein-like II"/>
    <property type="match status" value="2"/>
</dbReference>
<evidence type="ECO:0000256" key="1">
    <source>
        <dbReference type="ARBA" id="ARBA00022723"/>
    </source>
</evidence>
<dbReference type="PANTHER" id="PTHR30632">
    <property type="entry name" value="MOLYBDATE-BINDING PERIPLASMIC PROTEIN"/>
    <property type="match status" value="1"/>
</dbReference>
<dbReference type="EMBL" id="CAEZYU010000182">
    <property type="protein sequence ID" value="CAB4763045.1"/>
    <property type="molecule type" value="Genomic_DNA"/>
</dbReference>
<dbReference type="PANTHER" id="PTHR30632:SF0">
    <property type="entry name" value="SULFATE-BINDING PROTEIN"/>
    <property type="match status" value="1"/>
</dbReference>
<organism evidence="3">
    <name type="scientific">freshwater metagenome</name>
    <dbReference type="NCBI Taxonomy" id="449393"/>
    <lineage>
        <taxon>unclassified sequences</taxon>
        <taxon>metagenomes</taxon>
        <taxon>ecological metagenomes</taxon>
    </lineage>
</organism>
<evidence type="ECO:0000256" key="2">
    <source>
        <dbReference type="ARBA" id="ARBA00022729"/>
    </source>
</evidence>
<keyword evidence="1" id="KW-0479">Metal-binding</keyword>
<evidence type="ECO:0000313" key="3">
    <source>
        <dbReference type="EMBL" id="CAB4763045.1"/>
    </source>
</evidence>